<dbReference type="InterPro" id="IPR036770">
    <property type="entry name" value="Ankyrin_rpt-contain_sf"/>
</dbReference>
<dbReference type="SUPFAM" id="SSF48403">
    <property type="entry name" value="Ankyrin repeat"/>
    <property type="match status" value="1"/>
</dbReference>
<dbReference type="PANTHER" id="PTHR24171:SF9">
    <property type="entry name" value="ANKYRIN REPEAT DOMAIN-CONTAINING PROTEIN 39"/>
    <property type="match status" value="1"/>
</dbReference>
<dbReference type="AlphaFoldDB" id="A0A3B0JJ47"/>
<protein>
    <recommendedName>
        <fullName evidence="6">Phosphocholine transferase AnkX</fullName>
    </recommendedName>
</protein>
<evidence type="ECO:0000256" key="1">
    <source>
        <dbReference type="ARBA" id="ARBA00022737"/>
    </source>
</evidence>
<dbReference type="SMART" id="SM00248">
    <property type="entry name" value="ANK"/>
    <property type="match status" value="7"/>
</dbReference>
<organism evidence="5">
    <name type="scientific">Wolbachia endosymbiont of Aleurodicus dispersus</name>
    <dbReference type="NCBI Taxonomy" id="1288877"/>
    <lineage>
        <taxon>Bacteria</taxon>
        <taxon>Pseudomonadati</taxon>
        <taxon>Pseudomonadota</taxon>
        <taxon>Alphaproteobacteria</taxon>
        <taxon>Rickettsiales</taxon>
        <taxon>Anaplasmataceae</taxon>
        <taxon>Wolbachieae</taxon>
        <taxon>Wolbachia</taxon>
    </lineage>
</organism>
<keyword evidence="2 3" id="KW-0040">ANK repeat</keyword>
<evidence type="ECO:0008006" key="6">
    <source>
        <dbReference type="Google" id="ProtNLM"/>
    </source>
</evidence>
<dbReference type="PROSITE" id="PS50088">
    <property type="entry name" value="ANK_REPEAT"/>
    <property type="match status" value="3"/>
</dbReference>
<dbReference type="PRINTS" id="PR01415">
    <property type="entry name" value="ANKYRIN"/>
</dbReference>
<reference evidence="5" key="1">
    <citation type="submission" date="2018-04" db="EMBL/GenBank/DDBJ databases">
        <authorList>
            <person name="Go L.Y."/>
            <person name="Mitchell J.A."/>
        </authorList>
    </citation>
    <scope>NUCLEOTIDE SEQUENCE</scope>
    <source>
        <strain evidence="5">WBAD</strain>
    </source>
</reference>
<keyword evidence="4" id="KW-0812">Transmembrane</keyword>
<sequence>MPSQKQLSAQLIDAAKKGQLDFVQQAIQGGAIINTIDDDCGRTALIWAADNGQLEILQYLIEEGANVNAESPGNITALIRAAAHGHLEVVQLLIANGADLNVKRKGQFSSLTYAIVNGHTEIAKLLTRYHLIANLDMSIPRLPLPTCIQELSSYWYDCKDELNKMKEEDSELYNFLVSKRINEQVRIWTESETIRNISQDRLNIEYSIYAKDLTGKIELVIFFLNNRGIINSLSQYYKVRIQTIDQVKRLLDRFTREHVELEVEIVPAQLNFNTQELQPPKLKTLSFAEMINNHAGLFSAAKNGQLETVRYLIEKQKEDINSTDHYGRTALMWAAGSGYLEVVKYLIETAKANVNVKDGYENTALNYATRNGHLDVKEYLKSHIQKELRKKYVCIGVSGTIGYVAGMTISCSAGAAIAVCAASATVSLALAAMFGYVIVEVKKEKANKGIASALKDVFTIQALSRIAL</sequence>
<dbReference type="Pfam" id="PF12796">
    <property type="entry name" value="Ank_2"/>
    <property type="match status" value="2"/>
</dbReference>
<proteinExistence type="predicted"/>
<dbReference type="EMBL" id="OUNE01000147">
    <property type="protein sequence ID" value="SPP33301.1"/>
    <property type="molecule type" value="Genomic_DNA"/>
</dbReference>
<dbReference type="PROSITE" id="PS50297">
    <property type="entry name" value="ANK_REP_REGION"/>
    <property type="match status" value="3"/>
</dbReference>
<evidence type="ECO:0000256" key="3">
    <source>
        <dbReference type="PROSITE-ProRule" id="PRU00023"/>
    </source>
</evidence>
<accession>A0A3B0JJ47</accession>
<feature type="repeat" description="ANK" evidence="3">
    <location>
        <begin position="326"/>
        <end position="348"/>
    </location>
</feature>
<evidence type="ECO:0000256" key="2">
    <source>
        <dbReference type="ARBA" id="ARBA00023043"/>
    </source>
</evidence>
<feature type="transmembrane region" description="Helical" evidence="4">
    <location>
        <begin position="415"/>
        <end position="439"/>
    </location>
</feature>
<dbReference type="Gene3D" id="1.25.40.20">
    <property type="entry name" value="Ankyrin repeat-containing domain"/>
    <property type="match status" value="2"/>
</dbReference>
<dbReference type="PANTHER" id="PTHR24171">
    <property type="entry name" value="ANKYRIN REPEAT DOMAIN-CONTAINING PROTEIN 39-RELATED"/>
    <property type="match status" value="1"/>
</dbReference>
<name>A0A3B0JJ47_9RICK</name>
<keyword evidence="4" id="KW-0472">Membrane</keyword>
<keyword evidence="1" id="KW-0677">Repeat</keyword>
<evidence type="ECO:0000256" key="4">
    <source>
        <dbReference type="SAM" id="Phobius"/>
    </source>
</evidence>
<dbReference type="InterPro" id="IPR002110">
    <property type="entry name" value="Ankyrin_rpt"/>
</dbReference>
<gene>
    <name evidence="5" type="ORF">WBAD_0876</name>
</gene>
<feature type="repeat" description="ANK" evidence="3">
    <location>
        <begin position="40"/>
        <end position="72"/>
    </location>
</feature>
<evidence type="ECO:0000313" key="5">
    <source>
        <dbReference type="EMBL" id="SPP33301.1"/>
    </source>
</evidence>
<keyword evidence="4" id="KW-1133">Transmembrane helix</keyword>
<feature type="repeat" description="ANK" evidence="3">
    <location>
        <begin position="73"/>
        <end position="105"/>
    </location>
</feature>